<gene>
    <name evidence="1" type="ORF">FOYG_07417</name>
</gene>
<accession>W9IB74</accession>
<protein>
    <recommendedName>
        <fullName evidence="3">SnoaL-like domain-containing protein</fullName>
    </recommendedName>
</protein>
<dbReference type="HOGENOM" id="CLU_107714_1_0_1"/>
<name>W9IB74_FUSOX</name>
<reference evidence="1 2" key="1">
    <citation type="submission" date="2011-06" db="EMBL/GenBank/DDBJ databases">
        <title>The Genome Sequence of Fusarium oxysporum FOSC 3-a.</title>
        <authorList>
            <consortium name="The Broad Institute Genome Sequencing Platform"/>
            <person name="Ma L.-J."/>
            <person name="Gale L.R."/>
            <person name="Schwartz D.C."/>
            <person name="Zhou S."/>
            <person name="Corby-Kistler H."/>
            <person name="Young S.K."/>
            <person name="Zeng Q."/>
            <person name="Gargeya S."/>
            <person name="Fitzgerald M."/>
            <person name="Haas B."/>
            <person name="Abouelleil A."/>
            <person name="Alvarado L."/>
            <person name="Arachchi H.M."/>
            <person name="Berlin A."/>
            <person name="Brown A."/>
            <person name="Chapman S.B."/>
            <person name="Chen Z."/>
            <person name="Dunbar C."/>
            <person name="Freedman E."/>
            <person name="Gearin G."/>
            <person name="Gellesch M."/>
            <person name="Goldberg J."/>
            <person name="Griggs A."/>
            <person name="Gujja S."/>
            <person name="Heiman D."/>
            <person name="Howarth C."/>
            <person name="Larson L."/>
            <person name="Lui A."/>
            <person name="MacDonald P.J.P."/>
            <person name="Mehta T."/>
            <person name="Montmayeur A."/>
            <person name="Murphy C."/>
            <person name="Neiman D."/>
            <person name="Pearson M."/>
            <person name="Priest M."/>
            <person name="Roberts A."/>
            <person name="Saif S."/>
            <person name="Shea T."/>
            <person name="Shenoy N."/>
            <person name="Sisk P."/>
            <person name="Stolte C."/>
            <person name="Sykes S."/>
            <person name="Wortman J."/>
            <person name="Nusbaum C."/>
            <person name="Birren B."/>
        </authorList>
    </citation>
    <scope>NUCLEOTIDE SEQUENCE [LARGE SCALE GENOMIC DNA]</scope>
    <source>
        <strain evidence="2">FOSC 3-a</strain>
    </source>
</reference>
<proteinExistence type="predicted"/>
<dbReference type="EMBL" id="JH717843">
    <property type="protein sequence ID" value="EWY89751.1"/>
    <property type="molecule type" value="Genomic_DNA"/>
</dbReference>
<organism evidence="1 2">
    <name type="scientific">Fusarium oxysporum NRRL 32931</name>
    <dbReference type="NCBI Taxonomy" id="660029"/>
    <lineage>
        <taxon>Eukaryota</taxon>
        <taxon>Fungi</taxon>
        <taxon>Dikarya</taxon>
        <taxon>Ascomycota</taxon>
        <taxon>Pezizomycotina</taxon>
        <taxon>Sordariomycetes</taxon>
        <taxon>Hypocreomycetidae</taxon>
        <taxon>Hypocreales</taxon>
        <taxon>Nectriaceae</taxon>
        <taxon>Fusarium</taxon>
        <taxon>Fusarium oxysporum species complex</taxon>
    </lineage>
</organism>
<evidence type="ECO:0008006" key="3">
    <source>
        <dbReference type="Google" id="ProtNLM"/>
    </source>
</evidence>
<dbReference type="Proteomes" id="UP000030753">
    <property type="component" value="Unassembled WGS sequence"/>
</dbReference>
<evidence type="ECO:0000313" key="2">
    <source>
        <dbReference type="Proteomes" id="UP000030753"/>
    </source>
</evidence>
<sequence>MGSVTASTIWPALSISDEVKKLVDHFFTLVDLKSDDSGERIAKEVFTKDGIFILADGTFKGTAADELRAYEEISTSRKTAWSSITFRHHEVLKVYVDASGTDFILIGRLRMETVEGEQAARQFVAKVEIEQTRSGFRLRQYRIIDPVAKDSPPYFPIKQLIGG</sequence>
<evidence type="ECO:0000313" key="1">
    <source>
        <dbReference type="EMBL" id="EWY89751.1"/>
    </source>
</evidence>
<dbReference type="AlphaFoldDB" id="W9IB74"/>